<accession>A0ABV0KB85</accession>
<feature type="transmembrane region" description="Helical" evidence="1">
    <location>
        <begin position="20"/>
        <end position="43"/>
    </location>
</feature>
<proteinExistence type="predicted"/>
<evidence type="ECO:0000256" key="1">
    <source>
        <dbReference type="SAM" id="Phobius"/>
    </source>
</evidence>
<evidence type="ECO:0000313" key="3">
    <source>
        <dbReference type="Proteomes" id="UP001482513"/>
    </source>
</evidence>
<name>A0ABV0KB85_9CYAN</name>
<sequence length="124" mass="13311">MFNDTKSSSTLRTSVQDAAFWVLQIVDIRLALVIGLAAFMLAVGFDSSGNKAEAADLMTGTSLVPVSVSVAAAPSYGFEEQPIVRNAQLATARRLRHGSLTSAIITSNRLTDSHFFIDLPSEHE</sequence>
<evidence type="ECO:0000313" key="2">
    <source>
        <dbReference type="EMBL" id="MEP0950004.1"/>
    </source>
</evidence>
<protein>
    <submittedName>
        <fullName evidence="2">Uncharacterized protein</fullName>
    </submittedName>
</protein>
<dbReference type="Proteomes" id="UP001482513">
    <property type="component" value="Unassembled WGS sequence"/>
</dbReference>
<dbReference type="RefSeq" id="WP_190706792.1">
    <property type="nucleotide sequence ID" value="NZ_JAMPKX010000018.1"/>
</dbReference>
<reference evidence="2 3" key="1">
    <citation type="submission" date="2022-04" db="EMBL/GenBank/DDBJ databases">
        <title>Positive selection, recombination, and allopatry shape intraspecific diversity of widespread and dominant cyanobacteria.</title>
        <authorList>
            <person name="Wei J."/>
            <person name="Shu W."/>
            <person name="Hu C."/>
        </authorList>
    </citation>
    <scope>NUCLEOTIDE SEQUENCE [LARGE SCALE GENOMIC DNA]</scope>
    <source>
        <strain evidence="2 3">DQ-A4</strain>
    </source>
</reference>
<keyword evidence="3" id="KW-1185">Reference proteome</keyword>
<comment type="caution">
    <text evidence="2">The sequence shown here is derived from an EMBL/GenBank/DDBJ whole genome shotgun (WGS) entry which is preliminary data.</text>
</comment>
<gene>
    <name evidence="2" type="ORF">NC992_24240</name>
</gene>
<keyword evidence="1" id="KW-0812">Transmembrane</keyword>
<keyword evidence="1" id="KW-1133">Transmembrane helix</keyword>
<keyword evidence="1" id="KW-0472">Membrane</keyword>
<dbReference type="EMBL" id="JAMPKX010000018">
    <property type="protein sequence ID" value="MEP0950004.1"/>
    <property type="molecule type" value="Genomic_DNA"/>
</dbReference>
<organism evidence="2 3">
    <name type="scientific">Leptolyngbya subtilissima DQ-A4</name>
    <dbReference type="NCBI Taxonomy" id="2933933"/>
    <lineage>
        <taxon>Bacteria</taxon>
        <taxon>Bacillati</taxon>
        <taxon>Cyanobacteriota</taxon>
        <taxon>Cyanophyceae</taxon>
        <taxon>Leptolyngbyales</taxon>
        <taxon>Leptolyngbyaceae</taxon>
        <taxon>Leptolyngbya group</taxon>
        <taxon>Leptolyngbya</taxon>
    </lineage>
</organism>